<accession>A0AAN8YR19</accession>
<dbReference type="AlphaFoldDB" id="A0AAN8YR19"/>
<dbReference type="EMBL" id="JBAMMX010000028">
    <property type="protein sequence ID" value="KAK6912074.1"/>
    <property type="molecule type" value="Genomic_DNA"/>
</dbReference>
<proteinExistence type="predicted"/>
<evidence type="ECO:0000313" key="1">
    <source>
        <dbReference type="EMBL" id="KAK6912074.1"/>
    </source>
</evidence>
<keyword evidence="2" id="KW-1185">Reference proteome</keyword>
<comment type="caution">
    <text evidence="1">The sequence shown here is derived from an EMBL/GenBank/DDBJ whole genome shotgun (WGS) entry which is preliminary data.</text>
</comment>
<dbReference type="Proteomes" id="UP001370490">
    <property type="component" value="Unassembled WGS sequence"/>
</dbReference>
<reference evidence="1 2" key="1">
    <citation type="submission" date="2023-12" db="EMBL/GenBank/DDBJ databases">
        <title>A high-quality genome assembly for Dillenia turbinata (Dilleniales).</title>
        <authorList>
            <person name="Chanderbali A."/>
        </authorList>
    </citation>
    <scope>NUCLEOTIDE SEQUENCE [LARGE SCALE GENOMIC DNA]</scope>
    <source>
        <strain evidence="1">LSX21</strain>
        <tissue evidence="1">Leaf</tissue>
    </source>
</reference>
<protein>
    <submittedName>
        <fullName evidence="1">Uncharacterized protein</fullName>
    </submittedName>
</protein>
<name>A0AAN8YR19_9MAGN</name>
<gene>
    <name evidence="1" type="ORF">RJ641_024167</name>
</gene>
<sequence length="49" mass="6100">MSPRKRNRKLWKEEEQDTHTVCEMRTEELPSSEEPLWFLWLPFQSHPQM</sequence>
<organism evidence="1 2">
    <name type="scientific">Dillenia turbinata</name>
    <dbReference type="NCBI Taxonomy" id="194707"/>
    <lineage>
        <taxon>Eukaryota</taxon>
        <taxon>Viridiplantae</taxon>
        <taxon>Streptophyta</taxon>
        <taxon>Embryophyta</taxon>
        <taxon>Tracheophyta</taxon>
        <taxon>Spermatophyta</taxon>
        <taxon>Magnoliopsida</taxon>
        <taxon>eudicotyledons</taxon>
        <taxon>Gunneridae</taxon>
        <taxon>Pentapetalae</taxon>
        <taxon>Dilleniales</taxon>
        <taxon>Dilleniaceae</taxon>
        <taxon>Dillenia</taxon>
    </lineage>
</organism>
<evidence type="ECO:0000313" key="2">
    <source>
        <dbReference type="Proteomes" id="UP001370490"/>
    </source>
</evidence>